<name>K3WTF4_GLOUD</name>
<dbReference type="AlphaFoldDB" id="K3WTF4"/>
<dbReference type="VEuPathDB" id="FungiDB:PYU1_G008232"/>
<evidence type="ECO:0000313" key="3">
    <source>
        <dbReference type="Proteomes" id="UP000019132"/>
    </source>
</evidence>
<evidence type="ECO:0000256" key="1">
    <source>
        <dbReference type="SAM" id="MobiDB-lite"/>
    </source>
</evidence>
<feature type="compositionally biased region" description="Polar residues" evidence="1">
    <location>
        <begin position="20"/>
        <end position="33"/>
    </location>
</feature>
<feature type="compositionally biased region" description="Low complexity" evidence="1">
    <location>
        <begin position="58"/>
        <end position="87"/>
    </location>
</feature>
<dbReference type="Proteomes" id="UP000019132">
    <property type="component" value="Unassembled WGS sequence"/>
</dbReference>
<proteinExistence type="predicted"/>
<dbReference type="OMA" id="EYRIMME"/>
<feature type="region of interest" description="Disordered" evidence="1">
    <location>
        <begin position="1"/>
        <end position="93"/>
    </location>
</feature>
<organism evidence="2 3">
    <name type="scientific">Globisporangium ultimum (strain ATCC 200006 / CBS 805.95 / DAOM BR144)</name>
    <name type="common">Pythium ultimum</name>
    <dbReference type="NCBI Taxonomy" id="431595"/>
    <lineage>
        <taxon>Eukaryota</taxon>
        <taxon>Sar</taxon>
        <taxon>Stramenopiles</taxon>
        <taxon>Oomycota</taxon>
        <taxon>Peronosporomycetes</taxon>
        <taxon>Pythiales</taxon>
        <taxon>Pythiaceae</taxon>
        <taxon>Globisporangium</taxon>
    </lineage>
</organism>
<protein>
    <submittedName>
        <fullName evidence="2">Uncharacterized protein</fullName>
    </submittedName>
</protein>
<reference evidence="3" key="1">
    <citation type="journal article" date="2010" name="Genome Biol.">
        <title>Genome sequence of the necrotrophic plant pathogen Pythium ultimum reveals original pathogenicity mechanisms and effector repertoire.</title>
        <authorList>
            <person name="Levesque C.A."/>
            <person name="Brouwer H."/>
            <person name="Cano L."/>
            <person name="Hamilton J.P."/>
            <person name="Holt C."/>
            <person name="Huitema E."/>
            <person name="Raffaele S."/>
            <person name="Robideau G.P."/>
            <person name="Thines M."/>
            <person name="Win J."/>
            <person name="Zerillo M.M."/>
            <person name="Beakes G.W."/>
            <person name="Boore J.L."/>
            <person name="Busam D."/>
            <person name="Dumas B."/>
            <person name="Ferriera S."/>
            <person name="Fuerstenberg S.I."/>
            <person name="Gachon C.M."/>
            <person name="Gaulin E."/>
            <person name="Govers F."/>
            <person name="Grenville-Briggs L."/>
            <person name="Horner N."/>
            <person name="Hostetler J."/>
            <person name="Jiang R.H."/>
            <person name="Johnson J."/>
            <person name="Krajaejun T."/>
            <person name="Lin H."/>
            <person name="Meijer H.J."/>
            <person name="Moore B."/>
            <person name="Morris P."/>
            <person name="Phuntmart V."/>
            <person name="Puiu D."/>
            <person name="Shetty J."/>
            <person name="Stajich J.E."/>
            <person name="Tripathy S."/>
            <person name="Wawra S."/>
            <person name="van West P."/>
            <person name="Whitty B.R."/>
            <person name="Coutinho P.M."/>
            <person name="Henrissat B."/>
            <person name="Martin F."/>
            <person name="Thomas P.D."/>
            <person name="Tyler B.M."/>
            <person name="De Vries R.P."/>
            <person name="Kamoun S."/>
            <person name="Yandell M."/>
            <person name="Tisserat N."/>
            <person name="Buell C.R."/>
        </authorList>
    </citation>
    <scope>NUCLEOTIDE SEQUENCE</scope>
    <source>
        <strain evidence="3">DAOM:BR144</strain>
    </source>
</reference>
<dbReference type="EnsemblProtists" id="PYU1_T008248">
    <property type="protein sequence ID" value="PYU1_T008248"/>
    <property type="gene ID" value="PYU1_G008232"/>
</dbReference>
<dbReference type="EMBL" id="GL376619">
    <property type="status" value="NOT_ANNOTATED_CDS"/>
    <property type="molecule type" value="Genomic_DNA"/>
</dbReference>
<evidence type="ECO:0000313" key="2">
    <source>
        <dbReference type="EnsemblProtists" id="PYU1_T008248"/>
    </source>
</evidence>
<dbReference type="InParanoid" id="K3WTF4"/>
<reference evidence="3" key="2">
    <citation type="submission" date="2010-04" db="EMBL/GenBank/DDBJ databases">
        <authorList>
            <person name="Buell R."/>
            <person name="Hamilton J."/>
            <person name="Hostetler J."/>
        </authorList>
    </citation>
    <scope>NUCLEOTIDE SEQUENCE [LARGE SCALE GENOMIC DNA]</scope>
    <source>
        <strain evidence="3">DAOM:BR144</strain>
    </source>
</reference>
<dbReference type="HOGENOM" id="CLU_134118_0_0_1"/>
<sequence>MVAGKHSASSSNGYEIRSGMSVQDLKQLTAQRTQRQRMEYWDLQARNSPRHHASSEWTPYGSPGASSSSSFTSSSSYTSSPSNSPPYRKNSSMYAYGNNTYGSHYYHRSAPPSDKMFVTCGGQVVSFMEGVVNAPQFDFGTD</sequence>
<accession>K3WTF4</accession>
<dbReference type="eggNOG" id="ENOG502SE9G">
    <property type="taxonomic scope" value="Eukaryota"/>
</dbReference>
<reference evidence="2" key="3">
    <citation type="submission" date="2015-02" db="UniProtKB">
        <authorList>
            <consortium name="EnsemblProtists"/>
        </authorList>
    </citation>
    <scope>IDENTIFICATION</scope>
    <source>
        <strain evidence="2">DAOM BR144</strain>
    </source>
</reference>
<keyword evidence="3" id="KW-1185">Reference proteome</keyword>